<accession>A0ABU4GFJ1</accession>
<comment type="caution">
    <text evidence="2">The sequence shown here is derived from an EMBL/GenBank/DDBJ whole genome shotgun (WGS) entry which is preliminary data.</text>
</comment>
<dbReference type="PROSITE" id="PS50035">
    <property type="entry name" value="PLD"/>
    <property type="match status" value="1"/>
</dbReference>
<gene>
    <name evidence="2" type="ORF">QT711_18010</name>
</gene>
<reference evidence="2 3" key="1">
    <citation type="submission" date="2023-06" db="EMBL/GenBank/DDBJ databases">
        <title>Sporosarcina sp. nov., isolated from Korean traditional fermented seafood 'Jeotgal'.</title>
        <authorList>
            <person name="Yang A.I."/>
            <person name="Shin N.-R."/>
        </authorList>
    </citation>
    <scope>NUCLEOTIDE SEQUENCE [LARGE SCALE GENOMIC DNA]</scope>
    <source>
        <strain evidence="2 3">KCTC13119</strain>
    </source>
</reference>
<keyword evidence="3" id="KW-1185">Reference proteome</keyword>
<evidence type="ECO:0000313" key="2">
    <source>
        <dbReference type="EMBL" id="MDW0115060.1"/>
    </source>
</evidence>
<dbReference type="SUPFAM" id="SSF56024">
    <property type="entry name" value="Phospholipase D/nuclease"/>
    <property type="match status" value="1"/>
</dbReference>
<organism evidence="2 3">
    <name type="scientific">Sporosarcina saromensis</name>
    <dbReference type="NCBI Taxonomy" id="359365"/>
    <lineage>
        <taxon>Bacteria</taxon>
        <taxon>Bacillati</taxon>
        <taxon>Bacillota</taxon>
        <taxon>Bacilli</taxon>
        <taxon>Bacillales</taxon>
        <taxon>Caryophanaceae</taxon>
        <taxon>Sporosarcina</taxon>
    </lineage>
</organism>
<dbReference type="Gene3D" id="3.30.870.10">
    <property type="entry name" value="Endonuclease Chain A"/>
    <property type="match status" value="1"/>
</dbReference>
<proteinExistence type="predicted"/>
<evidence type="ECO:0000313" key="3">
    <source>
        <dbReference type="Proteomes" id="UP001282284"/>
    </source>
</evidence>
<protein>
    <submittedName>
        <fullName evidence="2">Phospholipase D-like domain-containing protein</fullName>
    </submittedName>
</protein>
<dbReference type="Proteomes" id="UP001282284">
    <property type="component" value="Unassembled WGS sequence"/>
</dbReference>
<dbReference type="InterPro" id="IPR001736">
    <property type="entry name" value="PLipase_D/transphosphatidylase"/>
</dbReference>
<feature type="domain" description="PLD phosphodiesterase" evidence="1">
    <location>
        <begin position="107"/>
        <end position="133"/>
    </location>
</feature>
<sequence length="363" mass="42349">MRKEVEFTQAKFIITKDELGYSDVLEDFSKSKFIYIVTYNISKNIETLLDKLRDVPGDTNIKLFTNIPNRFNGYIADWASKNAKNLINIYVTKLDPKKFNENFKSQFVFNNHAKIIMTNNIAYIGSANYSSESANNFEAGVIIEDKVAILQIKDIIDEEVEGSAEPYYAYDIFPLIFLARELEEIRTILNESIWGLWEIRGHEQGEYYKGGNIYIDTKILEAFECFQDDLDTLVSELIQEIENNTSDKDLTYDKEELIERLDNLKEFICKYEIDSEVIEFIEYDEDSYINNLIQENAIYMTEDVLDDYVQDFIQQAFEIKEELATNAREAFIAFDSFLTQATQTVMDRVDDLRGIINERIDNT</sequence>
<name>A0ABU4GFJ1_9BACL</name>
<dbReference type="EMBL" id="JAUBDI010000028">
    <property type="protein sequence ID" value="MDW0115060.1"/>
    <property type="molecule type" value="Genomic_DNA"/>
</dbReference>
<dbReference type="RefSeq" id="WP_317946581.1">
    <property type="nucleotide sequence ID" value="NZ_JAUBDI010000028.1"/>
</dbReference>
<dbReference type="CDD" id="cd00138">
    <property type="entry name" value="PLDc_SF"/>
    <property type="match status" value="1"/>
</dbReference>
<evidence type="ECO:0000259" key="1">
    <source>
        <dbReference type="PROSITE" id="PS50035"/>
    </source>
</evidence>